<dbReference type="AlphaFoldDB" id="A0A1V4CV32"/>
<dbReference type="InterPro" id="IPR000835">
    <property type="entry name" value="HTH_MarR-typ"/>
</dbReference>
<dbReference type="GO" id="GO:0003700">
    <property type="term" value="F:DNA-binding transcription factor activity"/>
    <property type="evidence" value="ECO:0007669"/>
    <property type="project" value="InterPro"/>
</dbReference>
<organism evidence="3 4">
    <name type="scientific">Streptomyces antioxidans</name>
    <dbReference type="NCBI Taxonomy" id="1507734"/>
    <lineage>
        <taxon>Bacteria</taxon>
        <taxon>Bacillati</taxon>
        <taxon>Actinomycetota</taxon>
        <taxon>Actinomycetes</taxon>
        <taxon>Kitasatosporales</taxon>
        <taxon>Streptomycetaceae</taxon>
        <taxon>Streptomyces</taxon>
    </lineage>
</organism>
<evidence type="ECO:0000256" key="1">
    <source>
        <dbReference type="SAM" id="MobiDB-lite"/>
    </source>
</evidence>
<gene>
    <name evidence="3" type="ORF">VT50_0233915</name>
</gene>
<feature type="region of interest" description="Disordered" evidence="1">
    <location>
        <begin position="1"/>
        <end position="39"/>
    </location>
</feature>
<dbReference type="PROSITE" id="PS50995">
    <property type="entry name" value="HTH_MARR_2"/>
    <property type="match status" value="1"/>
</dbReference>
<dbReference type="RefSeq" id="WP_046085744.1">
    <property type="nucleotide sequence ID" value="NZ_LAKD02000120.1"/>
</dbReference>
<feature type="domain" description="HTH marR-type" evidence="2">
    <location>
        <begin position="38"/>
        <end position="171"/>
    </location>
</feature>
<evidence type="ECO:0000313" key="4">
    <source>
        <dbReference type="Proteomes" id="UP000033615"/>
    </source>
</evidence>
<evidence type="ECO:0000259" key="2">
    <source>
        <dbReference type="PROSITE" id="PS50995"/>
    </source>
</evidence>
<reference evidence="3" key="1">
    <citation type="submission" date="2016-12" db="EMBL/GenBank/DDBJ databases">
        <title>Genome sequence of Streptomyces antioxidans MUSC 164.</title>
        <authorList>
            <person name="Lee L.-H."/>
            <person name="Ser H.-L."/>
        </authorList>
    </citation>
    <scope>NUCLEOTIDE SEQUENCE [LARGE SCALE GENOMIC DNA]</scope>
    <source>
        <strain evidence="3">MUSC 164</strain>
    </source>
</reference>
<dbReference type="InterPro" id="IPR036388">
    <property type="entry name" value="WH-like_DNA-bd_sf"/>
</dbReference>
<evidence type="ECO:0000313" key="3">
    <source>
        <dbReference type="EMBL" id="OPF71274.1"/>
    </source>
</evidence>
<feature type="compositionally biased region" description="Low complexity" evidence="1">
    <location>
        <begin position="1"/>
        <end position="21"/>
    </location>
</feature>
<comment type="caution">
    <text evidence="3">The sequence shown here is derived from an EMBL/GenBank/DDBJ whole genome shotgun (WGS) entry which is preliminary data.</text>
</comment>
<dbReference type="PANTHER" id="PTHR39515:SF2">
    <property type="entry name" value="HTH-TYPE TRANSCRIPTIONAL REGULATOR RV0880"/>
    <property type="match status" value="1"/>
</dbReference>
<sequence>MTALDPTTPGPTTSGPGPATPRSAAPGPVTPSPTAPNSAELAERLRTALQNLLPALRGSRGEHGDLTPSRQAALGALATHGSMRISTLATRLGIALPTTSRMVELLDASGWIERTPDPEDRRASLIALTDTGRELLGAVRHEAAARLATRMDKLSPDERQALFAALPALESLAADGSAAAADPER</sequence>
<dbReference type="OrthoDB" id="4311144at2"/>
<dbReference type="InterPro" id="IPR036390">
    <property type="entry name" value="WH_DNA-bd_sf"/>
</dbReference>
<protein>
    <submittedName>
        <fullName evidence="3">MarR family transcriptional regulator</fullName>
    </submittedName>
</protein>
<name>A0A1V4CV32_9ACTN</name>
<dbReference type="Proteomes" id="UP000033615">
    <property type="component" value="Unassembled WGS sequence"/>
</dbReference>
<dbReference type="Gene3D" id="1.10.10.10">
    <property type="entry name" value="Winged helix-like DNA-binding domain superfamily/Winged helix DNA-binding domain"/>
    <property type="match status" value="1"/>
</dbReference>
<proteinExistence type="predicted"/>
<dbReference type="EMBL" id="LAKD02000120">
    <property type="protein sequence ID" value="OPF71274.1"/>
    <property type="molecule type" value="Genomic_DNA"/>
</dbReference>
<accession>A0A1V4CV32</accession>
<dbReference type="Pfam" id="PF01047">
    <property type="entry name" value="MarR"/>
    <property type="match status" value="1"/>
</dbReference>
<dbReference type="SUPFAM" id="SSF46785">
    <property type="entry name" value="Winged helix' DNA-binding domain"/>
    <property type="match status" value="1"/>
</dbReference>
<keyword evidence="4" id="KW-1185">Reference proteome</keyword>
<dbReference type="SMART" id="SM00347">
    <property type="entry name" value="HTH_MARR"/>
    <property type="match status" value="1"/>
</dbReference>
<dbReference type="PANTHER" id="PTHR39515">
    <property type="entry name" value="CONSERVED PROTEIN"/>
    <property type="match status" value="1"/>
</dbReference>
<dbReference type="InterPro" id="IPR052526">
    <property type="entry name" value="HTH-type_Bedaq_tolerance"/>
</dbReference>